<dbReference type="Gene3D" id="1.20.1050.10">
    <property type="match status" value="1"/>
</dbReference>
<dbReference type="PROSITE" id="PS51354">
    <property type="entry name" value="GLUTAREDOXIN_2"/>
    <property type="match status" value="1"/>
</dbReference>
<feature type="domain" description="GST N-terminal" evidence="19">
    <location>
        <begin position="121"/>
        <end position="186"/>
    </location>
</feature>
<evidence type="ECO:0000256" key="3">
    <source>
        <dbReference type="ARBA" id="ARBA00012203"/>
    </source>
</evidence>
<dbReference type="Pfam" id="PF13417">
    <property type="entry name" value="GST_N_3"/>
    <property type="match status" value="1"/>
</dbReference>
<dbReference type="GO" id="GO:0050220">
    <property type="term" value="F:prostaglandin-E synthase activity"/>
    <property type="evidence" value="ECO:0007669"/>
    <property type="project" value="UniProtKB-EC"/>
</dbReference>
<dbReference type="AlphaFoldDB" id="A0A8T2JXL4"/>
<comment type="catalytic activity">
    <reaction evidence="15">
        <text>prostaglandin H2 = (12S)-hydroxy-(5Z,8E,10E)-heptadecatrienoate + malonaldehyde</text>
        <dbReference type="Rhea" id="RHEA:48644"/>
        <dbReference type="ChEBI" id="CHEBI:57405"/>
        <dbReference type="ChEBI" id="CHEBI:90694"/>
        <dbReference type="ChEBI" id="CHEBI:566274"/>
    </reaction>
    <physiologicalReaction direction="left-to-right" evidence="15">
        <dbReference type="Rhea" id="RHEA:48645"/>
    </physiologicalReaction>
</comment>
<keyword evidence="5" id="KW-0644">Prostaglandin metabolism</keyword>
<evidence type="ECO:0000256" key="18">
    <source>
        <dbReference type="ARBA" id="ARBA00037847"/>
    </source>
</evidence>
<dbReference type="SFLD" id="SFLDG01203">
    <property type="entry name" value="Prostaglandin_E_synthase_like1"/>
    <property type="match status" value="1"/>
</dbReference>
<comment type="similarity">
    <text evidence="2">Belongs to the GST superfamily.</text>
</comment>
<evidence type="ECO:0000256" key="5">
    <source>
        <dbReference type="ARBA" id="ARBA00022501"/>
    </source>
</evidence>
<dbReference type="SUPFAM" id="SSF47616">
    <property type="entry name" value="GST C-terminal domain-like"/>
    <property type="match status" value="1"/>
</dbReference>
<evidence type="ECO:0000256" key="13">
    <source>
        <dbReference type="ARBA" id="ARBA00023160"/>
    </source>
</evidence>
<dbReference type="PANTHER" id="PTHR12782:SF5">
    <property type="entry name" value="PROSTAGLANDIN E SYNTHASE 2"/>
    <property type="match status" value="1"/>
</dbReference>
<comment type="subcellular location">
    <subcellularLocation>
        <location evidence="18">Endomembrane system</location>
        <topology evidence="18">Single-pass membrane protein</topology>
    </subcellularLocation>
</comment>
<evidence type="ECO:0000256" key="7">
    <source>
        <dbReference type="ARBA" id="ARBA00022585"/>
    </source>
</evidence>
<evidence type="ECO:0000256" key="9">
    <source>
        <dbReference type="ARBA" id="ARBA00022832"/>
    </source>
</evidence>
<evidence type="ECO:0000256" key="6">
    <source>
        <dbReference type="ARBA" id="ARBA00022516"/>
    </source>
</evidence>
<comment type="catalytic activity">
    <reaction evidence="16">
        <text>prostaglandin H2 = prostaglandin E2</text>
        <dbReference type="Rhea" id="RHEA:12893"/>
        <dbReference type="ChEBI" id="CHEBI:57405"/>
        <dbReference type="ChEBI" id="CHEBI:606564"/>
        <dbReference type="EC" id="5.3.99.3"/>
    </reaction>
    <physiologicalReaction direction="left-to-right" evidence="16">
        <dbReference type="Rhea" id="RHEA:12894"/>
    </physiologicalReaction>
</comment>
<dbReference type="GO" id="GO:0005739">
    <property type="term" value="C:mitochondrion"/>
    <property type="evidence" value="ECO:0007669"/>
    <property type="project" value="TreeGrafter"/>
</dbReference>
<sequence length="395" mass="45201">MAAYMASVLGSSIGRLLGQQRCLGATRNVQCYPINRASVSKSLGDISLILHRKCSQAGSRGERARGWRWKELGWTGRKGLGLVFALGGTLGVFKVLQVSLGDEQKAEEDQQVPGGTLQLTLYQYKTCPFCSKVRAFLDYHQLPHEIVEVNPVMRREIKFSSYRKVPILIANLDSSMQLNDSSVIISVMKTFLTSNKKTLEEIVSCYPSMKAVNDRGKEVIEYNNKYWLMLDEQETQQVYPTKESRVEEMKWRRWVDDWLVHLISPNVYRTPHEALASFDYIVREGNFGTVEGAFAKYVGAAAMYFISKRLKRRHNLQDNVRQDLYEAANEWMRAVGKHRKYMGGSQPNLADLAVYGVLRVMEGLESFDDLMENSKIKPWYQRMATVVHNPVKKVY</sequence>
<proteinExistence type="inferred from homology"/>
<evidence type="ECO:0000256" key="16">
    <source>
        <dbReference type="ARBA" id="ARBA00023931"/>
    </source>
</evidence>
<evidence type="ECO:0000256" key="4">
    <source>
        <dbReference type="ARBA" id="ARBA00019474"/>
    </source>
</evidence>
<keyword evidence="6" id="KW-0444">Lipid biosynthesis</keyword>
<dbReference type="SFLD" id="SFLDG01182">
    <property type="entry name" value="Prostaglandin_E_synthase_like"/>
    <property type="match status" value="1"/>
</dbReference>
<dbReference type="InterPro" id="IPR040079">
    <property type="entry name" value="Glutathione_S-Trfase"/>
</dbReference>
<keyword evidence="11" id="KW-0443">Lipid metabolism</keyword>
<keyword evidence="12" id="KW-0472">Membrane</keyword>
<dbReference type="CDD" id="cd03197">
    <property type="entry name" value="GST_C_mPGES2"/>
    <property type="match status" value="1"/>
</dbReference>
<dbReference type="InterPro" id="IPR004045">
    <property type="entry name" value="Glutathione_S-Trfase_N"/>
</dbReference>
<dbReference type="EMBL" id="JAACNH010000003">
    <property type="protein sequence ID" value="KAG8447947.1"/>
    <property type="molecule type" value="Genomic_DNA"/>
</dbReference>
<dbReference type="CDD" id="cd03040">
    <property type="entry name" value="GST_N_mPGES2"/>
    <property type="match status" value="1"/>
</dbReference>
<keyword evidence="21" id="KW-1185">Reference proteome</keyword>
<dbReference type="SFLD" id="SFLDS00019">
    <property type="entry name" value="Glutathione_Transferase_(cytos"/>
    <property type="match status" value="1"/>
</dbReference>
<dbReference type="InterPro" id="IPR034334">
    <property type="entry name" value="PGES2"/>
</dbReference>
<evidence type="ECO:0000256" key="12">
    <source>
        <dbReference type="ARBA" id="ARBA00023136"/>
    </source>
</evidence>
<dbReference type="GO" id="GO:0001516">
    <property type="term" value="P:prostaglandin biosynthetic process"/>
    <property type="evidence" value="ECO:0007669"/>
    <property type="project" value="UniProtKB-KW"/>
</dbReference>
<dbReference type="EC" id="5.3.99.3" evidence="3"/>
<protein>
    <recommendedName>
        <fullName evidence="4">Prostaglandin E synthase 2</fullName>
        <ecNumber evidence="3">5.3.99.3</ecNumber>
    </recommendedName>
    <alternativeName>
        <fullName evidence="17">Microsomal prostaglandin E synthase 2</fullName>
    </alternativeName>
</protein>
<gene>
    <name evidence="20" type="ORF">GDO86_015163</name>
</gene>
<keyword evidence="8" id="KW-0812">Transmembrane</keyword>
<keyword evidence="14" id="KW-0413">Isomerase</keyword>
<keyword evidence="7" id="KW-0643">Prostaglandin biosynthesis</keyword>
<evidence type="ECO:0000256" key="17">
    <source>
        <dbReference type="ARBA" id="ARBA00031041"/>
    </source>
</evidence>
<dbReference type="Proteomes" id="UP000812440">
    <property type="component" value="Chromosome 8_10"/>
</dbReference>
<evidence type="ECO:0000256" key="1">
    <source>
        <dbReference type="ARBA" id="ARBA00004702"/>
    </source>
</evidence>
<keyword evidence="10" id="KW-1133">Transmembrane helix</keyword>
<dbReference type="InterPro" id="IPR034335">
    <property type="entry name" value="PGES2_C"/>
</dbReference>
<comment type="caution">
    <text evidence="20">The sequence shown here is derived from an EMBL/GenBank/DDBJ whole genome shotgun (WGS) entry which is preliminary data.</text>
</comment>
<dbReference type="GO" id="GO:0012505">
    <property type="term" value="C:endomembrane system"/>
    <property type="evidence" value="ECO:0007669"/>
    <property type="project" value="UniProtKB-SubCell"/>
</dbReference>
<evidence type="ECO:0000256" key="15">
    <source>
        <dbReference type="ARBA" id="ARBA00023930"/>
    </source>
</evidence>
<dbReference type="FunFam" id="1.20.1050.10:FF:000028">
    <property type="entry name" value="Prostaglandin E synthase 2"/>
    <property type="match status" value="1"/>
</dbReference>
<reference evidence="20" key="1">
    <citation type="thesis" date="2020" institute="ProQuest LLC" country="789 East Eisenhower Parkway, Ann Arbor, MI, USA">
        <title>Comparative Genomics and Chromosome Evolution.</title>
        <authorList>
            <person name="Mudd A.B."/>
        </authorList>
    </citation>
    <scope>NUCLEOTIDE SEQUENCE</scope>
    <source>
        <strain evidence="20">Female2</strain>
        <tissue evidence="20">Blood</tissue>
    </source>
</reference>
<dbReference type="PANTHER" id="PTHR12782">
    <property type="entry name" value="MICROSOMAL PROSTAGLANDIN E SYNTHASE-2"/>
    <property type="match status" value="1"/>
</dbReference>
<comment type="pathway">
    <text evidence="1">Lipid metabolism; prostaglandin biosynthesis.</text>
</comment>
<dbReference type="Gene3D" id="3.40.30.10">
    <property type="entry name" value="Glutaredoxin"/>
    <property type="match status" value="1"/>
</dbReference>
<dbReference type="SUPFAM" id="SSF52833">
    <property type="entry name" value="Thioredoxin-like"/>
    <property type="match status" value="1"/>
</dbReference>
<evidence type="ECO:0000256" key="10">
    <source>
        <dbReference type="ARBA" id="ARBA00022989"/>
    </source>
</evidence>
<evidence type="ECO:0000256" key="2">
    <source>
        <dbReference type="ARBA" id="ARBA00007409"/>
    </source>
</evidence>
<keyword evidence="9" id="KW-0276">Fatty acid metabolism</keyword>
<dbReference type="InterPro" id="IPR036249">
    <property type="entry name" value="Thioredoxin-like_sf"/>
</dbReference>
<evidence type="ECO:0000259" key="19">
    <source>
        <dbReference type="Pfam" id="PF13417"/>
    </source>
</evidence>
<evidence type="ECO:0000313" key="21">
    <source>
        <dbReference type="Proteomes" id="UP000812440"/>
    </source>
</evidence>
<organism evidence="20 21">
    <name type="scientific">Hymenochirus boettgeri</name>
    <name type="common">Congo dwarf clawed frog</name>
    <dbReference type="NCBI Taxonomy" id="247094"/>
    <lineage>
        <taxon>Eukaryota</taxon>
        <taxon>Metazoa</taxon>
        <taxon>Chordata</taxon>
        <taxon>Craniata</taxon>
        <taxon>Vertebrata</taxon>
        <taxon>Euteleostomi</taxon>
        <taxon>Amphibia</taxon>
        <taxon>Batrachia</taxon>
        <taxon>Anura</taxon>
        <taxon>Pipoidea</taxon>
        <taxon>Pipidae</taxon>
        <taxon>Pipinae</taxon>
        <taxon>Hymenochirus</taxon>
    </lineage>
</organism>
<dbReference type="OrthoDB" id="423541at2759"/>
<dbReference type="InterPro" id="IPR036282">
    <property type="entry name" value="Glutathione-S-Trfase_C_sf"/>
</dbReference>
<accession>A0A8T2JXL4</accession>
<dbReference type="Gene3D" id="6.20.200.30">
    <property type="match status" value="1"/>
</dbReference>
<evidence type="ECO:0000256" key="11">
    <source>
        <dbReference type="ARBA" id="ARBA00023098"/>
    </source>
</evidence>
<name>A0A8T2JXL4_9PIPI</name>
<evidence type="ECO:0000256" key="8">
    <source>
        <dbReference type="ARBA" id="ARBA00022692"/>
    </source>
</evidence>
<evidence type="ECO:0000313" key="20">
    <source>
        <dbReference type="EMBL" id="KAG8447947.1"/>
    </source>
</evidence>
<dbReference type="FunFam" id="3.40.30.10:FF:000114">
    <property type="entry name" value="Prostaglandin E synthase 2"/>
    <property type="match status" value="1"/>
</dbReference>
<keyword evidence="13" id="KW-0275">Fatty acid biosynthesis</keyword>
<evidence type="ECO:0000256" key="14">
    <source>
        <dbReference type="ARBA" id="ARBA00023235"/>
    </source>
</evidence>